<protein>
    <submittedName>
        <fullName evidence="1">Uncharacterized protein</fullName>
    </submittedName>
</protein>
<evidence type="ECO:0000313" key="2">
    <source>
        <dbReference type="Proteomes" id="UP000435304"/>
    </source>
</evidence>
<keyword evidence="2" id="KW-1185">Reference proteome</keyword>
<dbReference type="Proteomes" id="UP000435304">
    <property type="component" value="Unassembled WGS sequence"/>
</dbReference>
<sequence length="50" mass="6011">MSLTIRNPKVVELRELSPSEMERIRREAQQQARSEERTLIMRRMRARLAS</sequence>
<proteinExistence type="predicted"/>
<reference evidence="1 2" key="1">
    <citation type="submission" date="2019-12" db="EMBL/GenBank/DDBJ databases">
        <title>Auraticoccus cholistani sp. nov., an actinomycete isolated from soil of Cholistan desert.</title>
        <authorList>
            <person name="Cheema M.T."/>
        </authorList>
    </citation>
    <scope>NUCLEOTIDE SEQUENCE [LARGE SCALE GENOMIC DNA]</scope>
    <source>
        <strain evidence="1 2">F435</strain>
    </source>
</reference>
<comment type="caution">
    <text evidence="1">The sequence shown here is derived from an EMBL/GenBank/DDBJ whole genome shotgun (WGS) entry which is preliminary data.</text>
</comment>
<dbReference type="AlphaFoldDB" id="A0A6A9UX06"/>
<dbReference type="RefSeq" id="WP_156609303.1">
    <property type="nucleotide sequence ID" value="NZ_WPCU01000005.1"/>
</dbReference>
<gene>
    <name evidence="1" type="ORF">GC722_06970</name>
</gene>
<organism evidence="1 2">
    <name type="scientific">Auraticoccus cholistanensis</name>
    <dbReference type="NCBI Taxonomy" id="2656650"/>
    <lineage>
        <taxon>Bacteria</taxon>
        <taxon>Bacillati</taxon>
        <taxon>Actinomycetota</taxon>
        <taxon>Actinomycetes</taxon>
        <taxon>Propionibacteriales</taxon>
        <taxon>Propionibacteriaceae</taxon>
        <taxon>Auraticoccus</taxon>
    </lineage>
</organism>
<accession>A0A6A9UX06</accession>
<dbReference type="EMBL" id="WPCU01000005">
    <property type="protein sequence ID" value="MVA75767.1"/>
    <property type="molecule type" value="Genomic_DNA"/>
</dbReference>
<evidence type="ECO:0000313" key="1">
    <source>
        <dbReference type="EMBL" id="MVA75767.1"/>
    </source>
</evidence>
<name>A0A6A9UX06_9ACTN</name>